<keyword evidence="4" id="KW-0325">Glycoprotein</keyword>
<keyword evidence="3" id="KW-1015">Disulfide bond</keyword>
<evidence type="ECO:0000256" key="7">
    <source>
        <dbReference type="SAM" id="Phobius"/>
    </source>
</evidence>
<dbReference type="Pfam" id="PF13895">
    <property type="entry name" value="Ig_2"/>
    <property type="match status" value="1"/>
</dbReference>
<comment type="subcellular location">
    <subcellularLocation>
        <location evidence="1">Membrane</location>
        <topology evidence="1">Single-pass type I membrane protein</topology>
    </subcellularLocation>
</comment>
<feature type="compositionally biased region" description="Polar residues" evidence="6">
    <location>
        <begin position="494"/>
        <end position="507"/>
    </location>
</feature>
<evidence type="ECO:0000259" key="9">
    <source>
        <dbReference type="PROSITE" id="PS50853"/>
    </source>
</evidence>
<dbReference type="CDD" id="cd00063">
    <property type="entry name" value="FN3"/>
    <property type="match status" value="1"/>
</dbReference>
<dbReference type="InterPro" id="IPR036179">
    <property type="entry name" value="Ig-like_dom_sf"/>
</dbReference>
<sequence length="531" mass="59599">MVVLTYRPDTTPKTDETFSCEVNGKNGQERNVTTVRAAALQSVTLSPLATELNVTQGKTQRSITCSAVCWPICTFRWIGPNHFNRNGPELTLKVIPKSGSGTYWCQAKNVIGTKNSTNITITVQYGPDTIVVFPSELYDAPENIQLSPNITPIIVQENNFDSITCSANCRPQCEYKWTGQTRWSAWNNLLFRRNVKRSDSGNYRCEVRNGVGRKYSSYVRLTVHTRPTKVKNITVKSTGSTTASIAWIPDMTVVPAQHFILHYKTRNDMDFTSVLFKEPENQQNIFLLHVKSLIPSTEYVFKISSENYLGQTESIEFRSVTSAGQISPIRPDFIGGIALILIALLVIIITMVLVHRFRLLTQRLDTTIGCSCCIKDSTSKTTRPTEKRLYENTSLQMQNLGSSSEASGGIEEITQERGGATRGNVLSRPADEPLIEEHYEIIQIPTTASLGVDKKTKESSETLRDNKLSRPSGRPLIGKQYENLKLTHTDRKQNNVSVHNAKTSTKTNQRKDHIEKKVLKPLIKSKPHMKT</sequence>
<evidence type="ECO:0000256" key="4">
    <source>
        <dbReference type="ARBA" id="ARBA00023180"/>
    </source>
</evidence>
<keyword evidence="7" id="KW-1133">Transmembrane helix</keyword>
<dbReference type="InterPro" id="IPR036116">
    <property type="entry name" value="FN3_sf"/>
</dbReference>
<keyword evidence="7" id="KW-0812">Transmembrane</keyword>
<dbReference type="PROSITE" id="PS50853">
    <property type="entry name" value="FN3"/>
    <property type="match status" value="1"/>
</dbReference>
<dbReference type="Gene3D" id="2.60.40.10">
    <property type="entry name" value="Immunoglobulins"/>
    <property type="match status" value="3"/>
</dbReference>
<reference evidence="10" key="1">
    <citation type="submission" date="2018-11" db="EMBL/GenBank/DDBJ databases">
        <authorList>
            <person name="Alioto T."/>
            <person name="Alioto T."/>
        </authorList>
    </citation>
    <scope>NUCLEOTIDE SEQUENCE</scope>
</reference>
<dbReference type="GO" id="GO:0005886">
    <property type="term" value="C:plasma membrane"/>
    <property type="evidence" value="ECO:0007669"/>
    <property type="project" value="TreeGrafter"/>
</dbReference>
<dbReference type="PANTHER" id="PTHR11640">
    <property type="entry name" value="NEPHRIN"/>
    <property type="match status" value="1"/>
</dbReference>
<feature type="domain" description="Fibronectin type-III" evidence="9">
    <location>
        <begin position="229"/>
        <end position="325"/>
    </location>
</feature>
<keyword evidence="2 7" id="KW-0472">Membrane</keyword>
<dbReference type="InterPro" id="IPR051275">
    <property type="entry name" value="Cell_adhesion_signaling"/>
</dbReference>
<gene>
    <name evidence="10" type="ORF">MGAL_10B018907</name>
</gene>
<evidence type="ECO:0000259" key="8">
    <source>
        <dbReference type="PROSITE" id="PS50835"/>
    </source>
</evidence>
<keyword evidence="11" id="KW-1185">Reference proteome</keyword>
<dbReference type="InterPro" id="IPR013783">
    <property type="entry name" value="Ig-like_fold"/>
</dbReference>
<protein>
    <submittedName>
        <fullName evidence="10">Uncharacterized protein</fullName>
    </submittedName>
</protein>
<feature type="compositionally biased region" description="Basic and acidic residues" evidence="6">
    <location>
        <begin position="452"/>
        <end position="468"/>
    </location>
</feature>
<name>A0A8B6E3X7_MYTGA</name>
<dbReference type="SUPFAM" id="SSF48726">
    <property type="entry name" value="Immunoglobulin"/>
    <property type="match status" value="2"/>
</dbReference>
<dbReference type="InterPro" id="IPR007110">
    <property type="entry name" value="Ig-like_dom"/>
</dbReference>
<evidence type="ECO:0000313" key="10">
    <source>
        <dbReference type="EMBL" id="VDI28256.1"/>
    </source>
</evidence>
<feature type="domain" description="Ig-like" evidence="8">
    <location>
        <begin position="47"/>
        <end position="122"/>
    </location>
</feature>
<evidence type="ECO:0000313" key="11">
    <source>
        <dbReference type="Proteomes" id="UP000596742"/>
    </source>
</evidence>
<keyword evidence="5" id="KW-0393">Immunoglobulin domain</keyword>
<dbReference type="OrthoDB" id="10039395at2759"/>
<dbReference type="GO" id="GO:0050839">
    <property type="term" value="F:cell adhesion molecule binding"/>
    <property type="evidence" value="ECO:0007669"/>
    <property type="project" value="TreeGrafter"/>
</dbReference>
<dbReference type="PROSITE" id="PS50835">
    <property type="entry name" value="IG_LIKE"/>
    <property type="match status" value="2"/>
</dbReference>
<dbReference type="GO" id="GO:0005911">
    <property type="term" value="C:cell-cell junction"/>
    <property type="evidence" value="ECO:0007669"/>
    <property type="project" value="TreeGrafter"/>
</dbReference>
<evidence type="ECO:0000256" key="3">
    <source>
        <dbReference type="ARBA" id="ARBA00023157"/>
    </source>
</evidence>
<dbReference type="PANTHER" id="PTHR11640:SF31">
    <property type="entry name" value="IRREGULAR CHIASM C-ROUGHEST PROTEIN-RELATED"/>
    <property type="match status" value="1"/>
</dbReference>
<dbReference type="GO" id="GO:0098609">
    <property type="term" value="P:cell-cell adhesion"/>
    <property type="evidence" value="ECO:0007669"/>
    <property type="project" value="TreeGrafter"/>
</dbReference>
<feature type="domain" description="Ig-like" evidence="8">
    <location>
        <begin position="148"/>
        <end position="222"/>
    </location>
</feature>
<feature type="region of interest" description="Disordered" evidence="6">
    <location>
        <begin position="492"/>
        <end position="512"/>
    </location>
</feature>
<evidence type="ECO:0000256" key="6">
    <source>
        <dbReference type="SAM" id="MobiDB-lite"/>
    </source>
</evidence>
<dbReference type="Pfam" id="PF00041">
    <property type="entry name" value="fn3"/>
    <property type="match status" value="1"/>
</dbReference>
<feature type="transmembrane region" description="Helical" evidence="7">
    <location>
        <begin position="333"/>
        <end position="354"/>
    </location>
</feature>
<feature type="region of interest" description="Disordered" evidence="6">
    <location>
        <begin position="452"/>
        <end position="476"/>
    </location>
</feature>
<dbReference type="EMBL" id="UYJE01004469">
    <property type="protein sequence ID" value="VDI28256.1"/>
    <property type="molecule type" value="Genomic_DNA"/>
</dbReference>
<dbReference type="InterPro" id="IPR003961">
    <property type="entry name" value="FN3_dom"/>
</dbReference>
<dbReference type="SUPFAM" id="SSF49265">
    <property type="entry name" value="Fibronectin type III"/>
    <property type="match status" value="1"/>
</dbReference>
<proteinExistence type="predicted"/>
<comment type="caution">
    <text evidence="10">The sequence shown here is derived from an EMBL/GenBank/DDBJ whole genome shotgun (WGS) entry which is preliminary data.</text>
</comment>
<accession>A0A8B6E3X7</accession>
<dbReference type="Proteomes" id="UP000596742">
    <property type="component" value="Unassembled WGS sequence"/>
</dbReference>
<organism evidence="10 11">
    <name type="scientific">Mytilus galloprovincialis</name>
    <name type="common">Mediterranean mussel</name>
    <dbReference type="NCBI Taxonomy" id="29158"/>
    <lineage>
        <taxon>Eukaryota</taxon>
        <taxon>Metazoa</taxon>
        <taxon>Spiralia</taxon>
        <taxon>Lophotrochozoa</taxon>
        <taxon>Mollusca</taxon>
        <taxon>Bivalvia</taxon>
        <taxon>Autobranchia</taxon>
        <taxon>Pteriomorphia</taxon>
        <taxon>Mytilida</taxon>
        <taxon>Mytiloidea</taxon>
        <taxon>Mytilidae</taxon>
        <taxon>Mytilinae</taxon>
        <taxon>Mytilus</taxon>
    </lineage>
</organism>
<dbReference type="InterPro" id="IPR003599">
    <property type="entry name" value="Ig_sub"/>
</dbReference>
<evidence type="ECO:0000256" key="2">
    <source>
        <dbReference type="ARBA" id="ARBA00023136"/>
    </source>
</evidence>
<dbReference type="AlphaFoldDB" id="A0A8B6E3X7"/>
<dbReference type="SMART" id="SM00060">
    <property type="entry name" value="FN3"/>
    <property type="match status" value="1"/>
</dbReference>
<evidence type="ECO:0000256" key="5">
    <source>
        <dbReference type="ARBA" id="ARBA00023319"/>
    </source>
</evidence>
<evidence type="ECO:0000256" key="1">
    <source>
        <dbReference type="ARBA" id="ARBA00004479"/>
    </source>
</evidence>
<dbReference type="SMART" id="SM00409">
    <property type="entry name" value="IG"/>
    <property type="match status" value="2"/>
</dbReference>